<dbReference type="GO" id="GO:0000159">
    <property type="term" value="C:protein phosphatase type 2A complex"/>
    <property type="evidence" value="ECO:0007669"/>
    <property type="project" value="TreeGrafter"/>
</dbReference>
<evidence type="ECO:0000313" key="7">
    <source>
        <dbReference type="Proteomes" id="UP000245946"/>
    </source>
</evidence>
<protein>
    <submittedName>
        <fullName evidence="6">Putative ser/thr protein phosphatase 2A regulatory subunit A</fullName>
    </submittedName>
</protein>
<feature type="repeat" description="HEAT" evidence="3">
    <location>
        <begin position="168"/>
        <end position="206"/>
    </location>
</feature>
<keyword evidence="1" id="KW-0677">Repeat</keyword>
<dbReference type="STRING" id="58919.A0A316ZE65"/>
<dbReference type="GO" id="GO:0019888">
    <property type="term" value="F:protein phosphatase regulator activity"/>
    <property type="evidence" value="ECO:0007669"/>
    <property type="project" value="TreeGrafter"/>
</dbReference>
<name>A0A316ZE65_9BASI</name>
<feature type="domain" description="Phosphatase PP2A regulatory subunit A/Splicing factor 3B subunit 1-like HEAT repeat" evidence="4">
    <location>
        <begin position="278"/>
        <end position="355"/>
    </location>
</feature>
<dbReference type="Proteomes" id="UP000245946">
    <property type="component" value="Unassembled WGS sequence"/>
</dbReference>
<feature type="repeat" description="HEAT" evidence="3">
    <location>
        <begin position="402"/>
        <end position="440"/>
    </location>
</feature>
<evidence type="ECO:0000313" key="6">
    <source>
        <dbReference type="EMBL" id="PWN99324.1"/>
    </source>
</evidence>
<dbReference type="PANTHER" id="PTHR10648">
    <property type="entry name" value="SERINE/THREONINE-PROTEIN PHOSPHATASE PP2A 65 KDA REGULATORY SUBUNIT"/>
    <property type="match status" value="1"/>
</dbReference>
<gene>
    <name evidence="6" type="ORF">FA09DRAFT_337464</name>
</gene>
<reference evidence="6 7" key="1">
    <citation type="journal article" date="2018" name="Mol. Biol. Evol.">
        <title>Broad Genomic Sampling Reveals a Smut Pathogenic Ancestry of the Fungal Clade Ustilaginomycotina.</title>
        <authorList>
            <person name="Kijpornyongpan T."/>
            <person name="Mondo S.J."/>
            <person name="Barry K."/>
            <person name="Sandor L."/>
            <person name="Lee J."/>
            <person name="Lipzen A."/>
            <person name="Pangilinan J."/>
            <person name="LaButti K."/>
            <person name="Hainaut M."/>
            <person name="Henrissat B."/>
            <person name="Grigoriev I.V."/>
            <person name="Spatafora J.W."/>
            <person name="Aime M.C."/>
        </authorList>
    </citation>
    <scope>NUCLEOTIDE SEQUENCE [LARGE SCALE GENOMIC DNA]</scope>
    <source>
        <strain evidence="6 7">MCA 4186</strain>
    </source>
</reference>
<dbReference type="PROSITE" id="PS50077">
    <property type="entry name" value="HEAT_REPEAT"/>
    <property type="match status" value="9"/>
</dbReference>
<keyword evidence="7" id="KW-1185">Reference proteome</keyword>
<dbReference type="InterPro" id="IPR051023">
    <property type="entry name" value="PP2A_Regulatory_Subunit_A"/>
</dbReference>
<feature type="repeat" description="HEAT" evidence="3">
    <location>
        <begin position="87"/>
        <end position="125"/>
    </location>
</feature>
<dbReference type="FunFam" id="1.25.10.10:FF:000011">
    <property type="entry name" value="Serine/threonine-protein phosphatase 2A regulatory subunit A alpha isoform"/>
    <property type="match status" value="1"/>
</dbReference>
<accession>A0A316ZE65</accession>
<evidence type="ECO:0000256" key="2">
    <source>
        <dbReference type="ARBA" id="ARBA00038332"/>
    </source>
</evidence>
<evidence type="ECO:0000259" key="5">
    <source>
        <dbReference type="Pfam" id="PF22956"/>
    </source>
</evidence>
<dbReference type="AlphaFoldDB" id="A0A316ZE65"/>
<proteinExistence type="inferred from homology"/>
<feature type="repeat" description="HEAT" evidence="3">
    <location>
        <begin position="324"/>
        <end position="362"/>
    </location>
</feature>
<dbReference type="InterPro" id="IPR021133">
    <property type="entry name" value="HEAT_type_2"/>
</dbReference>
<dbReference type="InterPro" id="IPR055231">
    <property type="entry name" value="2AA_helical"/>
</dbReference>
<dbReference type="OrthoDB" id="340346at2759"/>
<dbReference type="GO" id="GO:0005829">
    <property type="term" value="C:cytosol"/>
    <property type="evidence" value="ECO:0007669"/>
    <property type="project" value="TreeGrafter"/>
</dbReference>
<dbReference type="GO" id="GO:0005634">
    <property type="term" value="C:nucleus"/>
    <property type="evidence" value="ECO:0007669"/>
    <property type="project" value="TreeGrafter"/>
</dbReference>
<organism evidence="6 7">
    <name type="scientific">Tilletiopsis washingtonensis</name>
    <dbReference type="NCBI Taxonomy" id="58919"/>
    <lineage>
        <taxon>Eukaryota</taxon>
        <taxon>Fungi</taxon>
        <taxon>Dikarya</taxon>
        <taxon>Basidiomycota</taxon>
        <taxon>Ustilaginomycotina</taxon>
        <taxon>Exobasidiomycetes</taxon>
        <taxon>Entylomatales</taxon>
        <taxon>Entylomatales incertae sedis</taxon>
        <taxon>Tilletiopsis</taxon>
    </lineage>
</organism>
<sequence length="605" mass="66142">MESDESLYPIAILIDELKSDDVSLRLNAIHRISTIALALGPQRARDELVPFLQDSLDDEDEVLLALAEELGPAFAEHLGGPPYAHLLLGPLENLAAVEETVVREKASESITKLAALLSPAQIDEHYLPVLRRLSGGDWFTSRTSATSLFAAVYPRVGGPSVAAVQEDLRKMFAALCNDDTPMVRRAAARDLGPFAKNLSKEQVVSDIIPLYRKLSSDDQDSVRLLTVQDLIAIAEVLDNDETKNYLLPSIRAAVSDKSWRVRYMVADHFVKLATAVGEDVVRDDLVQAFVQLLKDNEAEVRTAGAGQVPGFAKLVETDVILARLLPCVRELSTDTSQHVRAALATQISGLAPLLGKEATIESLLPLFLQLLKDEFPDVRLNIISKLEQVNEVIGIDLLSQSLLPAIVELAEDKQWRVRQAIIEYIPLLANQLGVSFFDEQLANLCMSWLGDTVFSIREAATVNLKKLTDVFGVEWARQTIIPKVLQMGVHPNYLYRMTTIFAITTMAPSLNAAAITEAVLDTVVPMVDDPIPNIRFNVAKAFEVLASVLQQSDAGRSVVAARIVPGLEKLKEDSDADVRFFAMKALQAIEASNNGAAPTGQGMNA</sequence>
<dbReference type="InterPro" id="IPR011989">
    <property type="entry name" value="ARM-like"/>
</dbReference>
<feature type="repeat" description="HEAT" evidence="3">
    <location>
        <begin position="246"/>
        <end position="284"/>
    </location>
</feature>
<feature type="repeat" description="HEAT" evidence="3">
    <location>
        <begin position="363"/>
        <end position="401"/>
    </location>
</feature>
<dbReference type="InterPro" id="IPR054573">
    <property type="entry name" value="PP2A/SF3B1-like_HEAT"/>
</dbReference>
<dbReference type="EMBL" id="KZ819288">
    <property type="protein sequence ID" value="PWN99324.1"/>
    <property type="molecule type" value="Genomic_DNA"/>
</dbReference>
<dbReference type="Pfam" id="PF22956">
    <property type="entry name" value="VPS15-like_hel"/>
    <property type="match status" value="1"/>
</dbReference>
<dbReference type="GeneID" id="37271542"/>
<comment type="similarity">
    <text evidence="2">Belongs to the phosphatase 2A regulatory subunit A family.</text>
</comment>
<feature type="repeat" description="HEAT" evidence="3">
    <location>
        <begin position="285"/>
        <end position="323"/>
    </location>
</feature>
<dbReference type="InterPro" id="IPR016024">
    <property type="entry name" value="ARM-type_fold"/>
</dbReference>
<dbReference type="PANTHER" id="PTHR10648:SF4">
    <property type="entry name" value="PROTEIN PHOSPHATASE 2 (FORMERLY 2A), REGULATORY SUBUNIT A, BETA ISOFORM-RELATED"/>
    <property type="match status" value="1"/>
</dbReference>
<feature type="repeat" description="HEAT" evidence="3">
    <location>
        <begin position="207"/>
        <end position="245"/>
    </location>
</feature>
<feature type="domain" description="Phosphatase 2A Regulatory Subunit A helical" evidence="5">
    <location>
        <begin position="363"/>
        <end position="532"/>
    </location>
</feature>
<dbReference type="RefSeq" id="XP_025599603.1">
    <property type="nucleotide sequence ID" value="XM_025743998.1"/>
</dbReference>
<dbReference type="Gene3D" id="1.25.10.10">
    <property type="entry name" value="Leucine-rich Repeat Variant"/>
    <property type="match status" value="1"/>
</dbReference>
<dbReference type="SUPFAM" id="SSF48371">
    <property type="entry name" value="ARM repeat"/>
    <property type="match status" value="1"/>
</dbReference>
<evidence type="ECO:0000256" key="1">
    <source>
        <dbReference type="ARBA" id="ARBA00022737"/>
    </source>
</evidence>
<evidence type="ECO:0000259" key="4">
    <source>
        <dbReference type="Pfam" id="PF22646"/>
    </source>
</evidence>
<evidence type="ECO:0000256" key="3">
    <source>
        <dbReference type="PROSITE-ProRule" id="PRU00103"/>
    </source>
</evidence>
<dbReference type="Pfam" id="PF22646">
    <property type="entry name" value="PPP2R1A-like_HEAT"/>
    <property type="match status" value="1"/>
</dbReference>
<feature type="repeat" description="HEAT" evidence="3">
    <location>
        <begin position="519"/>
        <end position="557"/>
    </location>
</feature>